<comment type="catalytic activity">
    <reaction evidence="5">
        <text>(6S)-5-formyl-5,6,7,8-tetrahydrofolate + ATP = (6R)-5,10-methenyltetrahydrofolate + ADP + phosphate</text>
        <dbReference type="Rhea" id="RHEA:10488"/>
        <dbReference type="ChEBI" id="CHEBI:30616"/>
        <dbReference type="ChEBI" id="CHEBI:43474"/>
        <dbReference type="ChEBI" id="CHEBI:57455"/>
        <dbReference type="ChEBI" id="CHEBI:57457"/>
        <dbReference type="ChEBI" id="CHEBI:456216"/>
        <dbReference type="EC" id="6.3.3.2"/>
    </reaction>
</comment>
<dbReference type="InterPro" id="IPR024185">
    <property type="entry name" value="FTHF_cligase-like_sf"/>
</dbReference>
<dbReference type="PANTHER" id="PTHR23407">
    <property type="entry name" value="ATPASE INHIBITOR/5-FORMYLTETRAHYDROFOLATE CYCLO-LIGASE"/>
    <property type="match status" value="1"/>
</dbReference>
<protein>
    <recommendedName>
        <fullName evidence="5">5-formyltetrahydrofolate cyclo-ligase</fullName>
        <ecNumber evidence="5">6.3.3.2</ecNumber>
    </recommendedName>
</protein>
<comment type="cofactor">
    <cofactor evidence="5">
        <name>Mg(2+)</name>
        <dbReference type="ChEBI" id="CHEBI:18420"/>
    </cofactor>
</comment>
<dbReference type="GO" id="GO:0030272">
    <property type="term" value="F:5-formyltetrahydrofolate cyclo-ligase activity"/>
    <property type="evidence" value="ECO:0007669"/>
    <property type="project" value="UniProtKB-EC"/>
</dbReference>
<dbReference type="GO" id="GO:0046872">
    <property type="term" value="F:metal ion binding"/>
    <property type="evidence" value="ECO:0007669"/>
    <property type="project" value="UniProtKB-KW"/>
</dbReference>
<feature type="binding site" evidence="4">
    <location>
        <begin position="133"/>
        <end position="141"/>
    </location>
    <ligand>
        <name>ATP</name>
        <dbReference type="ChEBI" id="CHEBI:30616"/>
    </ligand>
</feature>
<dbReference type="AlphaFoldDB" id="A0A9X2XZ03"/>
<evidence type="ECO:0000256" key="2">
    <source>
        <dbReference type="ARBA" id="ARBA00022741"/>
    </source>
</evidence>
<accession>A0A9X2XZ03</accession>
<dbReference type="RefSeq" id="WP_279298909.1">
    <property type="nucleotide sequence ID" value="NZ_JAOTIF010000020.1"/>
</dbReference>
<dbReference type="InterPro" id="IPR037171">
    <property type="entry name" value="NagB/RpiA_transferase-like"/>
</dbReference>
<dbReference type="GO" id="GO:0005524">
    <property type="term" value="F:ATP binding"/>
    <property type="evidence" value="ECO:0007669"/>
    <property type="project" value="UniProtKB-KW"/>
</dbReference>
<keyword evidence="2 4" id="KW-0547">Nucleotide-binding</keyword>
<organism evidence="6 7">
    <name type="scientific">Paraflavisolibacter caeni</name>
    <dbReference type="NCBI Taxonomy" id="2982496"/>
    <lineage>
        <taxon>Bacteria</taxon>
        <taxon>Pseudomonadati</taxon>
        <taxon>Bacteroidota</taxon>
        <taxon>Chitinophagia</taxon>
        <taxon>Chitinophagales</taxon>
        <taxon>Chitinophagaceae</taxon>
        <taxon>Paraflavisolibacter</taxon>
    </lineage>
</organism>
<gene>
    <name evidence="6" type="ORF">OCK74_20280</name>
</gene>
<name>A0A9X2XZ03_9BACT</name>
<feature type="binding site" evidence="4">
    <location>
        <position position="55"/>
    </location>
    <ligand>
        <name>substrate</name>
    </ligand>
</feature>
<dbReference type="SUPFAM" id="SSF100950">
    <property type="entry name" value="NagB/RpiA/CoA transferase-like"/>
    <property type="match status" value="1"/>
</dbReference>
<dbReference type="PIRSF" id="PIRSF006806">
    <property type="entry name" value="FTHF_cligase"/>
    <property type="match status" value="1"/>
</dbReference>
<dbReference type="GO" id="GO:0009396">
    <property type="term" value="P:folic acid-containing compound biosynthetic process"/>
    <property type="evidence" value="ECO:0007669"/>
    <property type="project" value="TreeGrafter"/>
</dbReference>
<keyword evidence="7" id="KW-1185">Reference proteome</keyword>
<dbReference type="EC" id="6.3.3.2" evidence="5"/>
<evidence type="ECO:0000256" key="4">
    <source>
        <dbReference type="PIRSR" id="PIRSR006806-1"/>
    </source>
</evidence>
<evidence type="ECO:0000313" key="6">
    <source>
        <dbReference type="EMBL" id="MCU7551470.1"/>
    </source>
</evidence>
<dbReference type="GO" id="GO:0035999">
    <property type="term" value="P:tetrahydrofolate interconversion"/>
    <property type="evidence" value="ECO:0007669"/>
    <property type="project" value="TreeGrafter"/>
</dbReference>
<comment type="similarity">
    <text evidence="1 5">Belongs to the 5-formyltetrahydrofolate cyclo-ligase family.</text>
</comment>
<dbReference type="NCBIfam" id="TIGR02727">
    <property type="entry name" value="MTHFS_bact"/>
    <property type="match status" value="1"/>
</dbReference>
<sequence length="188" mass="21985">MLKREVRKLYREKRKHLSSSEQMKLDDLMLIQFQKLDLPFLSYALSFFPIEEKHEVNTFIFTAYLQFRNPGLHIAYPRTDFSNDQMQAILDKSENFARNAYNIYEPVSGEEVAPQLLDLVLVPLLACDQSGNRLGYGKGFYDRFLKLCRPDCLKVGLSYFEPIQVITDTDEFDVPLNYCITPQKAYVF</sequence>
<dbReference type="Gene3D" id="3.40.50.10420">
    <property type="entry name" value="NagB/RpiA/CoA transferase-like"/>
    <property type="match status" value="1"/>
</dbReference>
<dbReference type="EMBL" id="JAOTIF010000020">
    <property type="protein sequence ID" value="MCU7551470.1"/>
    <property type="molecule type" value="Genomic_DNA"/>
</dbReference>
<reference evidence="6" key="1">
    <citation type="submission" date="2022-09" db="EMBL/GenBank/DDBJ databases">
        <authorList>
            <person name="Yuan C."/>
            <person name="Ke Z."/>
        </authorList>
    </citation>
    <scope>NUCLEOTIDE SEQUENCE</scope>
    <source>
        <strain evidence="6">LB-8</strain>
    </source>
</reference>
<dbReference type="PANTHER" id="PTHR23407:SF1">
    <property type="entry name" value="5-FORMYLTETRAHYDROFOLATE CYCLO-LIGASE"/>
    <property type="match status" value="1"/>
</dbReference>
<evidence type="ECO:0000256" key="3">
    <source>
        <dbReference type="ARBA" id="ARBA00022840"/>
    </source>
</evidence>
<keyword evidence="6" id="KW-0436">Ligase</keyword>
<evidence type="ECO:0000256" key="1">
    <source>
        <dbReference type="ARBA" id="ARBA00010638"/>
    </source>
</evidence>
<evidence type="ECO:0000256" key="5">
    <source>
        <dbReference type="RuleBase" id="RU361279"/>
    </source>
</evidence>
<dbReference type="InterPro" id="IPR002698">
    <property type="entry name" value="FTHF_cligase"/>
</dbReference>
<evidence type="ECO:0000313" key="7">
    <source>
        <dbReference type="Proteomes" id="UP001155483"/>
    </source>
</evidence>
<dbReference type="Pfam" id="PF01812">
    <property type="entry name" value="5-FTHF_cyc-lig"/>
    <property type="match status" value="1"/>
</dbReference>
<keyword evidence="5" id="KW-0460">Magnesium</keyword>
<comment type="caution">
    <text evidence="6">The sequence shown here is derived from an EMBL/GenBank/DDBJ whole genome shotgun (WGS) entry which is preliminary data.</text>
</comment>
<dbReference type="Proteomes" id="UP001155483">
    <property type="component" value="Unassembled WGS sequence"/>
</dbReference>
<reference evidence="6" key="2">
    <citation type="submission" date="2023-04" db="EMBL/GenBank/DDBJ databases">
        <title>Paracnuella aquatica gen. nov., sp. nov., a member of the family Chitinophagaceae isolated from a hot spring.</title>
        <authorList>
            <person name="Wang C."/>
        </authorList>
    </citation>
    <scope>NUCLEOTIDE SEQUENCE</scope>
    <source>
        <strain evidence="6">LB-8</strain>
    </source>
</reference>
<keyword evidence="3 4" id="KW-0067">ATP-binding</keyword>
<keyword evidence="5" id="KW-0479">Metal-binding</keyword>
<proteinExistence type="inferred from homology"/>
<feature type="binding site" evidence="4">
    <location>
        <begin position="3"/>
        <end position="7"/>
    </location>
    <ligand>
        <name>ATP</name>
        <dbReference type="ChEBI" id="CHEBI:30616"/>
    </ligand>
</feature>